<keyword evidence="3 4" id="KW-0732">Signal</keyword>
<evidence type="ECO:0000313" key="7">
    <source>
        <dbReference type="Proteomes" id="UP000186894"/>
    </source>
</evidence>
<comment type="caution">
    <text evidence="6">The sequence shown here is derived from an EMBL/GenBank/DDBJ whole genome shotgun (WGS) entry which is preliminary data.</text>
</comment>
<comment type="similarity">
    <text evidence="2">Belongs to the bacterial solute-binding protein 5 family.</text>
</comment>
<organism evidence="6 7">
    <name type="scientific">Rhizobium oryziradicis</name>
    <dbReference type="NCBI Taxonomy" id="1867956"/>
    <lineage>
        <taxon>Bacteria</taxon>
        <taxon>Pseudomonadati</taxon>
        <taxon>Pseudomonadota</taxon>
        <taxon>Alphaproteobacteria</taxon>
        <taxon>Hyphomicrobiales</taxon>
        <taxon>Rhizobiaceae</taxon>
        <taxon>Rhizobium/Agrobacterium group</taxon>
        <taxon>Rhizobium</taxon>
    </lineage>
</organism>
<feature type="domain" description="Solute-binding protein family 5" evidence="5">
    <location>
        <begin position="66"/>
        <end position="422"/>
    </location>
</feature>
<keyword evidence="7" id="KW-1185">Reference proteome</keyword>
<feature type="signal peptide" evidence="4">
    <location>
        <begin position="1"/>
        <end position="23"/>
    </location>
</feature>
<dbReference type="InterPro" id="IPR000914">
    <property type="entry name" value="SBP_5_dom"/>
</dbReference>
<evidence type="ECO:0000256" key="3">
    <source>
        <dbReference type="ARBA" id="ARBA00022729"/>
    </source>
</evidence>
<feature type="chain" id="PRO_5012141421" evidence="4">
    <location>
        <begin position="24"/>
        <end position="503"/>
    </location>
</feature>
<dbReference type="GO" id="GO:1904680">
    <property type="term" value="F:peptide transmembrane transporter activity"/>
    <property type="evidence" value="ECO:0007669"/>
    <property type="project" value="TreeGrafter"/>
</dbReference>
<sequence>MNRILSWTTALAFGALTAFQAGAVDLRIGLQDDADVLDPAQSRTFVGRIVYTAMCDKLVDVSPDLKIIPQLATEWAWSDGGKVLTMKLRPNVKFQDGTTMDAEAVVATIQRNLTLPESRRKSELASVDKVEATGPLEVKFTLKKPDVTLLAQLSDRAGMIVSPKAAKELGVNFGSKPVCAGPFKFVERVQQDRIVLEKFQDYWNKDQIFIDKVTYLPIPDSTVRLANLQSGDLDFIERVAPTDAPAIKSNPKLTYADVVNIGNLSIYVNVGNGPKADNPIGKDKRLRQAFSLAIDREALMQIVFEGTAVAGNQPFPPSSPWYDKAIPVPARDVEKAKALIKAAGFDRVPVEIQIPNSPVVQQTMQIIQSMAAEAGFDVTLKSTEFATLLDEQTRGNYQMSRSDWSGRVDPDGNIHQFLTCKGGLNDTKYCNPEVDKLLNDARASTDDAVRKQKYDAAAVILNDDMPMIFLGHQSWIWAMKKGVTGFVANPDGMIRLQGVKKQG</sequence>
<evidence type="ECO:0000259" key="5">
    <source>
        <dbReference type="Pfam" id="PF00496"/>
    </source>
</evidence>
<dbReference type="PIRSF" id="PIRSF002741">
    <property type="entry name" value="MppA"/>
    <property type="match status" value="1"/>
</dbReference>
<dbReference type="RefSeq" id="WP_075639473.1">
    <property type="nucleotide sequence ID" value="NZ_MKIM01000026.1"/>
</dbReference>
<evidence type="ECO:0000256" key="4">
    <source>
        <dbReference type="SAM" id="SignalP"/>
    </source>
</evidence>
<dbReference type="STRING" id="1867956.BJF95_05175"/>
<dbReference type="OrthoDB" id="9803988at2"/>
<dbReference type="GO" id="GO:0015833">
    <property type="term" value="P:peptide transport"/>
    <property type="evidence" value="ECO:0007669"/>
    <property type="project" value="TreeGrafter"/>
</dbReference>
<dbReference type="AlphaFoldDB" id="A0A1Q8ZSD2"/>
<reference evidence="6 7" key="1">
    <citation type="submission" date="2016-09" db="EMBL/GenBank/DDBJ databases">
        <title>Rhizobium oryziradicis sp. nov., isolated from the root of rice.</title>
        <authorList>
            <person name="Zhao J."/>
            <person name="Zhang X."/>
        </authorList>
    </citation>
    <scope>NUCLEOTIDE SEQUENCE [LARGE SCALE GENOMIC DNA]</scope>
    <source>
        <strain evidence="6 7">N19</strain>
    </source>
</reference>
<gene>
    <name evidence="6" type="ORF">BJF95_05175</name>
</gene>
<dbReference type="InterPro" id="IPR030678">
    <property type="entry name" value="Peptide/Ni-bd"/>
</dbReference>
<dbReference type="Gene3D" id="3.10.105.10">
    <property type="entry name" value="Dipeptide-binding Protein, Domain 3"/>
    <property type="match status" value="1"/>
</dbReference>
<dbReference type="PANTHER" id="PTHR30290">
    <property type="entry name" value="PERIPLASMIC BINDING COMPONENT OF ABC TRANSPORTER"/>
    <property type="match status" value="1"/>
</dbReference>
<dbReference type="EMBL" id="MKIM01000026">
    <property type="protein sequence ID" value="OLP44971.1"/>
    <property type="molecule type" value="Genomic_DNA"/>
</dbReference>
<protein>
    <submittedName>
        <fullName evidence="6">ABC transporter substrate-binding protein</fullName>
    </submittedName>
</protein>
<dbReference type="Gene3D" id="3.40.190.10">
    <property type="entry name" value="Periplasmic binding protein-like II"/>
    <property type="match status" value="1"/>
</dbReference>
<evidence type="ECO:0000313" key="6">
    <source>
        <dbReference type="EMBL" id="OLP44971.1"/>
    </source>
</evidence>
<dbReference type="GO" id="GO:0043190">
    <property type="term" value="C:ATP-binding cassette (ABC) transporter complex"/>
    <property type="evidence" value="ECO:0007669"/>
    <property type="project" value="InterPro"/>
</dbReference>
<dbReference type="InterPro" id="IPR039424">
    <property type="entry name" value="SBP_5"/>
</dbReference>
<dbReference type="CDD" id="cd08511">
    <property type="entry name" value="PBP2_NikA_DppA_OppA_like_5"/>
    <property type="match status" value="1"/>
</dbReference>
<dbReference type="Pfam" id="PF00496">
    <property type="entry name" value="SBP_bac_5"/>
    <property type="match status" value="1"/>
</dbReference>
<dbReference type="SUPFAM" id="SSF53850">
    <property type="entry name" value="Periplasmic binding protein-like II"/>
    <property type="match status" value="1"/>
</dbReference>
<dbReference type="GO" id="GO:0030288">
    <property type="term" value="C:outer membrane-bounded periplasmic space"/>
    <property type="evidence" value="ECO:0007669"/>
    <property type="project" value="UniProtKB-ARBA"/>
</dbReference>
<proteinExistence type="inferred from homology"/>
<dbReference type="PANTHER" id="PTHR30290:SF38">
    <property type="entry name" value="D,D-DIPEPTIDE-BINDING PERIPLASMIC PROTEIN DDPA-RELATED"/>
    <property type="match status" value="1"/>
</dbReference>
<evidence type="ECO:0000256" key="2">
    <source>
        <dbReference type="ARBA" id="ARBA00005695"/>
    </source>
</evidence>
<name>A0A1Q8ZSD2_9HYPH</name>
<dbReference type="Proteomes" id="UP000186894">
    <property type="component" value="Unassembled WGS sequence"/>
</dbReference>
<comment type="subcellular location">
    <subcellularLocation>
        <location evidence="1">Periplasm</location>
    </subcellularLocation>
</comment>
<evidence type="ECO:0000256" key="1">
    <source>
        <dbReference type="ARBA" id="ARBA00004418"/>
    </source>
</evidence>
<accession>A0A1Q8ZSD2</accession>
<dbReference type="Gene3D" id="3.90.76.10">
    <property type="entry name" value="Dipeptide-binding Protein, Domain 1"/>
    <property type="match status" value="1"/>
</dbReference>